<keyword evidence="7" id="KW-1185">Reference proteome</keyword>
<dbReference type="InterPro" id="IPR016163">
    <property type="entry name" value="Ald_DH_C"/>
</dbReference>
<evidence type="ECO:0000259" key="5">
    <source>
        <dbReference type="Pfam" id="PF00171"/>
    </source>
</evidence>
<dbReference type="Gene3D" id="3.40.309.10">
    <property type="entry name" value="Aldehyde Dehydrogenase, Chain A, domain 2"/>
    <property type="match status" value="1"/>
</dbReference>
<comment type="caution">
    <text evidence="6">The sequence shown here is derived from an EMBL/GenBank/DDBJ whole genome shotgun (WGS) entry which is preliminary data.</text>
</comment>
<evidence type="ECO:0000256" key="3">
    <source>
        <dbReference type="ARBA" id="ARBA00024226"/>
    </source>
</evidence>
<name>A0ABX5NTS6_9HYPH</name>
<reference evidence="6 7" key="1">
    <citation type="submission" date="2018-06" db="EMBL/GenBank/DDBJ databases">
        <title>Rhizobium wuzhouense sp. nov., isolated from roots of Oryza officinalis.</title>
        <authorList>
            <person name="Yuan T."/>
        </authorList>
    </citation>
    <scope>NUCLEOTIDE SEQUENCE [LARGE SCALE GENOMIC DNA]</scope>
    <source>
        <strain evidence="6 7">W44</strain>
    </source>
</reference>
<dbReference type="PROSITE" id="PS00070">
    <property type="entry name" value="ALDEHYDE_DEHYDR_CYS"/>
    <property type="match status" value="1"/>
</dbReference>
<gene>
    <name evidence="6" type="ORF">DMY87_14640</name>
</gene>
<evidence type="ECO:0000256" key="1">
    <source>
        <dbReference type="ARBA" id="ARBA00009986"/>
    </source>
</evidence>
<keyword evidence="2" id="KW-0560">Oxidoreductase</keyword>
<dbReference type="Proteomes" id="UP000247536">
    <property type="component" value="Unassembled WGS sequence"/>
</dbReference>
<dbReference type="InterPro" id="IPR015590">
    <property type="entry name" value="Aldehyde_DH_dom"/>
</dbReference>
<dbReference type="EMBL" id="QJRY01000005">
    <property type="protein sequence ID" value="PYB72372.1"/>
    <property type="molecule type" value="Genomic_DNA"/>
</dbReference>
<organism evidence="6 7">
    <name type="scientific">Rhizobium wuzhouense</name>
    <dbReference type="NCBI Taxonomy" id="1986026"/>
    <lineage>
        <taxon>Bacteria</taxon>
        <taxon>Pseudomonadati</taxon>
        <taxon>Pseudomonadota</taxon>
        <taxon>Alphaproteobacteria</taxon>
        <taxon>Hyphomicrobiales</taxon>
        <taxon>Rhizobiaceae</taxon>
        <taxon>Rhizobium/Agrobacterium group</taxon>
        <taxon>Rhizobium</taxon>
    </lineage>
</organism>
<proteinExistence type="inferred from homology"/>
<comment type="catalytic activity">
    <reaction evidence="4">
        <text>an aldehyde + NAD(+) + H2O = a carboxylate + NADH + 2 H(+)</text>
        <dbReference type="Rhea" id="RHEA:16185"/>
        <dbReference type="ChEBI" id="CHEBI:15377"/>
        <dbReference type="ChEBI" id="CHEBI:15378"/>
        <dbReference type="ChEBI" id="CHEBI:17478"/>
        <dbReference type="ChEBI" id="CHEBI:29067"/>
        <dbReference type="ChEBI" id="CHEBI:57540"/>
        <dbReference type="ChEBI" id="CHEBI:57945"/>
        <dbReference type="EC" id="1.2.1.3"/>
    </reaction>
</comment>
<evidence type="ECO:0000313" key="6">
    <source>
        <dbReference type="EMBL" id="PYB72372.1"/>
    </source>
</evidence>
<dbReference type="InterPro" id="IPR016162">
    <property type="entry name" value="Ald_DH_N"/>
</dbReference>
<comment type="similarity">
    <text evidence="1">Belongs to the aldehyde dehydrogenase family.</text>
</comment>
<dbReference type="InterPro" id="IPR016160">
    <property type="entry name" value="Ald_DH_CS_CYS"/>
</dbReference>
<dbReference type="RefSeq" id="WP_110792374.1">
    <property type="nucleotide sequence ID" value="NZ_QJRY01000005.1"/>
</dbReference>
<evidence type="ECO:0000256" key="4">
    <source>
        <dbReference type="ARBA" id="ARBA00049194"/>
    </source>
</evidence>
<dbReference type="InterPro" id="IPR016161">
    <property type="entry name" value="Ald_DH/histidinol_DH"/>
</dbReference>
<evidence type="ECO:0000313" key="7">
    <source>
        <dbReference type="Proteomes" id="UP000247536"/>
    </source>
</evidence>
<accession>A0ABX5NTS6</accession>
<dbReference type="CDD" id="cd07138">
    <property type="entry name" value="ALDH_CddD_SSP0762"/>
    <property type="match status" value="1"/>
</dbReference>
<feature type="domain" description="Aldehyde dehydrogenase" evidence="5">
    <location>
        <begin position="12"/>
        <end position="473"/>
    </location>
</feature>
<dbReference type="PANTHER" id="PTHR42804">
    <property type="entry name" value="ALDEHYDE DEHYDROGENASE"/>
    <property type="match status" value="1"/>
</dbReference>
<dbReference type="Pfam" id="PF00171">
    <property type="entry name" value="Aldedh"/>
    <property type="match status" value="1"/>
</dbReference>
<dbReference type="Gene3D" id="3.40.605.10">
    <property type="entry name" value="Aldehyde Dehydrogenase, Chain A, domain 1"/>
    <property type="match status" value="1"/>
</dbReference>
<sequence length="480" mass="50636">MNTLQFYIGGAWVQPDSADVMDIINPANGEACGKLALGNRTDVDLAVAAAVRAFDSWSATAPAERKAVLQRVVEVYRRRSDEIADAIMIEMGAPKGLARGPQAGSGLGHLEDFIRAMDDIHWERPLFPGDTSNQIVLEAKGVAALITPWNWPMNQVTLKVGAALAAGCTMVLKPSEFAPLSAALFAEVLDEAGVPAGVFNLVHGTGVAVGERLSSHPDVAVISLTGSTRAGVAVSKAAAETVKRVGLELGGKGADIIFDDCNVEAAAEATARHMFRNSGQSCNAPSRMLVQRNVYEQAVVAAARVAKEVRVGDPASDRTEMGPVVNAGQFGRIRGLIEAGIQEGARLVAGGADLPEGVDSGYFIRPTVFADVHNGMTVAREEIFGPVLTILPFDTEEEAIAIANDSVYGLAAYLWTDDAEKARRVSRKLRAGMVRLNGTDLPYGAPFGGFGQSGIGREGGVWGIEEYLEVKAISGWPNAA</sequence>
<dbReference type="EC" id="1.2.1.3" evidence="3"/>
<protein>
    <recommendedName>
        <fullName evidence="3">aldehyde dehydrogenase (NAD(+))</fullName>
        <ecNumber evidence="3">1.2.1.3</ecNumber>
    </recommendedName>
</protein>
<dbReference type="SUPFAM" id="SSF53720">
    <property type="entry name" value="ALDH-like"/>
    <property type="match status" value="1"/>
</dbReference>
<dbReference type="PANTHER" id="PTHR42804:SF1">
    <property type="entry name" value="ALDEHYDE DEHYDROGENASE-RELATED"/>
    <property type="match status" value="1"/>
</dbReference>
<evidence type="ECO:0000256" key="2">
    <source>
        <dbReference type="ARBA" id="ARBA00023002"/>
    </source>
</evidence>